<protein>
    <recommendedName>
        <fullName evidence="7">BHLH domain-containing protein</fullName>
    </recommendedName>
</protein>
<dbReference type="SMART" id="SM00353">
    <property type="entry name" value="HLH"/>
    <property type="match status" value="1"/>
</dbReference>
<feature type="region of interest" description="Disordered" evidence="6">
    <location>
        <begin position="43"/>
        <end position="62"/>
    </location>
</feature>
<evidence type="ECO:0000256" key="2">
    <source>
        <dbReference type="ARBA" id="ARBA00022473"/>
    </source>
</evidence>
<comment type="subcellular location">
    <subcellularLocation>
        <location evidence="1">Nucleus</location>
    </subcellularLocation>
</comment>
<dbReference type="PROSITE" id="PS50888">
    <property type="entry name" value="BHLH"/>
    <property type="match status" value="1"/>
</dbReference>
<dbReference type="GO" id="GO:0007423">
    <property type="term" value="P:sensory organ development"/>
    <property type="evidence" value="ECO:0007669"/>
    <property type="project" value="TreeGrafter"/>
</dbReference>
<dbReference type="GO" id="GO:0005634">
    <property type="term" value="C:nucleus"/>
    <property type="evidence" value="ECO:0007669"/>
    <property type="project" value="UniProtKB-SubCell"/>
</dbReference>
<dbReference type="EMBL" id="OA887177">
    <property type="protein sequence ID" value="CAD7283276.1"/>
    <property type="molecule type" value="Genomic_DNA"/>
</dbReference>
<keyword evidence="5" id="KW-0539">Nucleus</keyword>
<dbReference type="GO" id="GO:0000981">
    <property type="term" value="F:DNA-binding transcription factor activity, RNA polymerase II-specific"/>
    <property type="evidence" value="ECO:0007669"/>
    <property type="project" value="TreeGrafter"/>
</dbReference>
<feature type="region of interest" description="Disordered" evidence="6">
    <location>
        <begin position="152"/>
        <end position="186"/>
    </location>
</feature>
<dbReference type="PANTHER" id="PTHR19290:SF162">
    <property type="entry name" value="TRANSCRIPTION FACTOR ATOH7"/>
    <property type="match status" value="1"/>
</dbReference>
<dbReference type="PANTHER" id="PTHR19290">
    <property type="entry name" value="BASIC HELIX-LOOP-HELIX PROTEIN NEUROGENIN-RELATED"/>
    <property type="match status" value="1"/>
</dbReference>
<evidence type="ECO:0000256" key="4">
    <source>
        <dbReference type="ARBA" id="ARBA00022902"/>
    </source>
</evidence>
<dbReference type="CDD" id="cd19715">
    <property type="entry name" value="bHLH_TS_amos_like"/>
    <property type="match status" value="1"/>
</dbReference>
<evidence type="ECO:0000256" key="6">
    <source>
        <dbReference type="SAM" id="MobiDB-lite"/>
    </source>
</evidence>
<feature type="domain" description="BHLH" evidence="7">
    <location>
        <begin position="195"/>
        <end position="247"/>
    </location>
</feature>
<evidence type="ECO:0000256" key="5">
    <source>
        <dbReference type="ARBA" id="ARBA00023242"/>
    </source>
</evidence>
<feature type="compositionally biased region" description="Basic residues" evidence="6">
    <location>
        <begin position="173"/>
        <end position="184"/>
    </location>
</feature>
<evidence type="ECO:0000256" key="1">
    <source>
        <dbReference type="ARBA" id="ARBA00004123"/>
    </source>
</evidence>
<reference evidence="8" key="1">
    <citation type="submission" date="2020-11" db="EMBL/GenBank/DDBJ databases">
        <authorList>
            <person name="Tran Van P."/>
        </authorList>
    </citation>
    <scope>NUCLEOTIDE SEQUENCE</scope>
</reference>
<dbReference type="InterPro" id="IPR011598">
    <property type="entry name" value="bHLH_dom"/>
</dbReference>
<evidence type="ECO:0000259" key="7">
    <source>
        <dbReference type="PROSITE" id="PS50888"/>
    </source>
</evidence>
<dbReference type="AlphaFoldDB" id="A0A7R9C0C2"/>
<keyword evidence="9" id="KW-1185">Reference proteome</keyword>
<dbReference type="InterPro" id="IPR036638">
    <property type="entry name" value="HLH_DNA-bd_sf"/>
</dbReference>
<evidence type="ECO:0000313" key="8">
    <source>
        <dbReference type="EMBL" id="CAD7283276.1"/>
    </source>
</evidence>
<organism evidence="8">
    <name type="scientific">Notodromas monacha</name>
    <dbReference type="NCBI Taxonomy" id="399045"/>
    <lineage>
        <taxon>Eukaryota</taxon>
        <taxon>Metazoa</taxon>
        <taxon>Ecdysozoa</taxon>
        <taxon>Arthropoda</taxon>
        <taxon>Crustacea</taxon>
        <taxon>Oligostraca</taxon>
        <taxon>Ostracoda</taxon>
        <taxon>Podocopa</taxon>
        <taxon>Podocopida</taxon>
        <taxon>Cypridocopina</taxon>
        <taxon>Cypridoidea</taxon>
        <taxon>Cyprididae</taxon>
        <taxon>Notodromas</taxon>
    </lineage>
</organism>
<dbReference type="GO" id="GO:0045944">
    <property type="term" value="P:positive regulation of transcription by RNA polymerase II"/>
    <property type="evidence" value="ECO:0007669"/>
    <property type="project" value="TreeGrafter"/>
</dbReference>
<sequence length="254" mass="28302">MRSEGGLKLAGSSFSSLLNVQNNSTHVKQEQTYSYLCSLTPKSDKSPDTSGIDSPMSAQLTSSPEHIDENHLIRFYYPSNGSSQTLLPFVGEHCEEDVRTFNNYRLLDSPHSCQGPDNALATSLQSFDADQGPLPISLSDQYFDDHFRYSSPEAEHKAPETNAQQSAATPSGKKQKRGKGRKQVPKVPGVAVVKKRRLAANARERRRMYNLNIAFDKLRNVLPSIGKDRQMSKFETLQMAQSYITSLADLLCKK</sequence>
<evidence type="ECO:0000313" key="9">
    <source>
        <dbReference type="Proteomes" id="UP000678499"/>
    </source>
</evidence>
<dbReference type="Pfam" id="PF00010">
    <property type="entry name" value="HLH"/>
    <property type="match status" value="1"/>
</dbReference>
<keyword evidence="2" id="KW-0217">Developmental protein</keyword>
<dbReference type="OrthoDB" id="6161578at2759"/>
<dbReference type="EMBL" id="CAJPEX010005140">
    <property type="protein sequence ID" value="CAG0923428.1"/>
    <property type="molecule type" value="Genomic_DNA"/>
</dbReference>
<proteinExistence type="predicted"/>
<keyword evidence="3" id="KW-0221">Differentiation</keyword>
<name>A0A7R9C0C2_9CRUS</name>
<gene>
    <name evidence="8" type="ORF">NMOB1V02_LOCUS10892</name>
</gene>
<dbReference type="InterPro" id="IPR050359">
    <property type="entry name" value="bHLH_transcription_factors"/>
</dbReference>
<feature type="compositionally biased region" description="Polar residues" evidence="6">
    <location>
        <begin position="48"/>
        <end position="62"/>
    </location>
</feature>
<dbReference type="Proteomes" id="UP000678499">
    <property type="component" value="Unassembled WGS sequence"/>
</dbReference>
<dbReference type="SUPFAM" id="SSF47459">
    <property type="entry name" value="HLH, helix-loop-helix DNA-binding domain"/>
    <property type="match status" value="1"/>
</dbReference>
<accession>A0A7R9C0C2</accession>
<dbReference type="Gene3D" id="4.10.280.10">
    <property type="entry name" value="Helix-loop-helix DNA-binding domain"/>
    <property type="match status" value="1"/>
</dbReference>
<dbReference type="GO" id="GO:0061564">
    <property type="term" value="P:axon development"/>
    <property type="evidence" value="ECO:0007669"/>
    <property type="project" value="TreeGrafter"/>
</dbReference>
<dbReference type="GO" id="GO:0070888">
    <property type="term" value="F:E-box binding"/>
    <property type="evidence" value="ECO:0007669"/>
    <property type="project" value="TreeGrafter"/>
</dbReference>
<keyword evidence="4" id="KW-0524">Neurogenesis</keyword>
<evidence type="ECO:0000256" key="3">
    <source>
        <dbReference type="ARBA" id="ARBA00022782"/>
    </source>
</evidence>
<dbReference type="GO" id="GO:0046983">
    <property type="term" value="F:protein dimerization activity"/>
    <property type="evidence" value="ECO:0007669"/>
    <property type="project" value="InterPro"/>
</dbReference>